<dbReference type="InterPro" id="IPR042276">
    <property type="entry name" value="CapZ_alpha/beta_2"/>
</dbReference>
<evidence type="ECO:0000313" key="8">
    <source>
        <dbReference type="EMBL" id="CAE0591874.1"/>
    </source>
</evidence>
<dbReference type="EMBL" id="HBIR01055077">
    <property type="protein sequence ID" value="CAE0591874.1"/>
    <property type="molecule type" value="Transcribed_RNA"/>
</dbReference>
<dbReference type="InterPro" id="IPR001698">
    <property type="entry name" value="CAPZB"/>
</dbReference>
<dbReference type="AlphaFoldDB" id="A0A6S9W8Q8"/>
<gene>
    <name evidence="8" type="ORF">EHUX00137_LOCUS42902</name>
</gene>
<name>A0A6S9W8Q8_EMIHU</name>
<accession>A0A6S9W8Q8</accession>
<keyword evidence="5 7" id="KW-0009">Actin-binding</keyword>
<evidence type="ECO:0000256" key="3">
    <source>
        <dbReference type="ARBA" id="ARBA00022467"/>
    </source>
</evidence>
<dbReference type="InterPro" id="IPR037282">
    <property type="entry name" value="CapZ_alpha/beta"/>
</dbReference>
<evidence type="ECO:0000256" key="4">
    <source>
        <dbReference type="ARBA" id="ARBA00022490"/>
    </source>
</evidence>
<keyword evidence="3 7" id="KW-0117">Actin capping</keyword>
<dbReference type="PANTHER" id="PTHR10619">
    <property type="entry name" value="F-ACTIN-CAPPING PROTEIN SUBUNIT BETA"/>
    <property type="match status" value="1"/>
</dbReference>
<comment type="subunit">
    <text evidence="7">Heterodimer of an alpha and a beta subunit.</text>
</comment>
<evidence type="ECO:0000256" key="5">
    <source>
        <dbReference type="ARBA" id="ARBA00023203"/>
    </source>
</evidence>
<evidence type="ECO:0000256" key="1">
    <source>
        <dbReference type="ARBA" id="ARBA00004245"/>
    </source>
</evidence>
<evidence type="ECO:0000256" key="7">
    <source>
        <dbReference type="RuleBase" id="RU365078"/>
    </source>
</evidence>
<evidence type="ECO:0000256" key="2">
    <source>
        <dbReference type="ARBA" id="ARBA00006039"/>
    </source>
</evidence>
<sequence>MGRSHALRPTEKRCAAALAILGAHARVRRSPWTNEYDPPLSDGVLPSPKLRAMETLANDIFEGYREMYYEGGISSVYFWDLDESSFAACVLVKKDAEEKKKLEAGNWDAIHVVEVRPLGPKRAAYKLTTTIMLRIKTGHAVGVHEGEMNLSGSLTRQKEEELAVGDVASHVANMGRMVEEMENRMRDTLQSIYFGKTKSVVNGLYQSGGAEANKKKDMLAQALMAEMGKRNAD</sequence>
<dbReference type="SUPFAM" id="SSF90096">
    <property type="entry name" value="Subunits of heterodimeric actin filament capping protein Capz"/>
    <property type="match status" value="1"/>
</dbReference>
<dbReference type="GO" id="GO:0000902">
    <property type="term" value="P:cell morphogenesis"/>
    <property type="evidence" value="ECO:0007669"/>
    <property type="project" value="TreeGrafter"/>
</dbReference>
<reference evidence="8" key="1">
    <citation type="submission" date="2021-01" db="EMBL/GenBank/DDBJ databases">
        <authorList>
            <person name="Corre E."/>
            <person name="Pelletier E."/>
            <person name="Niang G."/>
            <person name="Scheremetjew M."/>
            <person name="Finn R."/>
            <person name="Kale V."/>
            <person name="Holt S."/>
            <person name="Cochrane G."/>
            <person name="Meng A."/>
            <person name="Brown T."/>
            <person name="Cohen L."/>
        </authorList>
    </citation>
    <scope>NUCLEOTIDE SEQUENCE</scope>
    <source>
        <strain evidence="8">379</strain>
    </source>
</reference>
<dbReference type="Pfam" id="PF01115">
    <property type="entry name" value="F_actin_cap_B"/>
    <property type="match status" value="1"/>
</dbReference>
<evidence type="ECO:0000256" key="6">
    <source>
        <dbReference type="ARBA" id="ARBA00023212"/>
    </source>
</evidence>
<protein>
    <recommendedName>
        <fullName evidence="7">F-actin-capping protein subunit beta</fullName>
    </recommendedName>
</protein>
<dbReference type="PRINTS" id="PR00192">
    <property type="entry name" value="FACTINCAPB"/>
</dbReference>
<dbReference type="PANTHER" id="PTHR10619:SF0">
    <property type="entry name" value="F-ACTIN-CAPPING PROTEIN SUBUNIT BETA ISOFORMS 1 AND 2"/>
    <property type="match status" value="1"/>
</dbReference>
<dbReference type="Gene3D" id="3.90.1150.210">
    <property type="entry name" value="F-actin capping protein, beta subunit"/>
    <property type="match status" value="1"/>
</dbReference>
<comment type="function">
    <text evidence="7">F-actin-capping proteins bind in a Ca(2+)-independent manner to the fast growing ends of actin filaments (barbed end) thereby blocking the exchange of subunits at these ends. Unlike other capping proteins (such as gelsolin and severin), these proteins do not sever actin filaments.</text>
</comment>
<organism evidence="8">
    <name type="scientific">Emiliania huxleyi</name>
    <name type="common">Coccolithophore</name>
    <name type="synonym">Pontosphaera huxleyi</name>
    <dbReference type="NCBI Taxonomy" id="2903"/>
    <lineage>
        <taxon>Eukaryota</taxon>
        <taxon>Haptista</taxon>
        <taxon>Haptophyta</taxon>
        <taxon>Prymnesiophyceae</taxon>
        <taxon>Isochrysidales</taxon>
        <taxon>Noelaerhabdaceae</taxon>
        <taxon>Emiliania</taxon>
    </lineage>
</organism>
<comment type="similarity">
    <text evidence="2 7">Belongs to the F-actin-capping protein beta subunit family.</text>
</comment>
<dbReference type="GO" id="GO:0051016">
    <property type="term" value="P:barbed-end actin filament capping"/>
    <property type="evidence" value="ECO:0007669"/>
    <property type="project" value="UniProtKB-UniRule"/>
</dbReference>
<comment type="subcellular location">
    <subcellularLocation>
        <location evidence="1 7">Cytoplasm</location>
        <location evidence="1 7">Cytoskeleton</location>
    </subcellularLocation>
</comment>
<dbReference type="GO" id="GO:0051015">
    <property type="term" value="F:actin filament binding"/>
    <property type="evidence" value="ECO:0007669"/>
    <property type="project" value="TreeGrafter"/>
</dbReference>
<proteinExistence type="inferred from homology"/>
<keyword evidence="6 7" id="KW-0206">Cytoskeleton</keyword>
<dbReference type="GO" id="GO:0008290">
    <property type="term" value="C:F-actin capping protein complex"/>
    <property type="evidence" value="ECO:0007669"/>
    <property type="project" value="UniProtKB-UniRule"/>
</dbReference>
<keyword evidence="4 7" id="KW-0963">Cytoplasm</keyword>